<dbReference type="EnsemblPlants" id="Pp3c27_480V3.2">
    <property type="protein sequence ID" value="PAC:32952247.CDS.1"/>
    <property type="gene ID" value="Pp3c27_480"/>
</dbReference>
<reference evidence="1 3" key="1">
    <citation type="journal article" date="2008" name="Science">
        <title>The Physcomitrella genome reveals evolutionary insights into the conquest of land by plants.</title>
        <authorList>
            <person name="Rensing S."/>
            <person name="Lang D."/>
            <person name="Zimmer A."/>
            <person name="Terry A."/>
            <person name="Salamov A."/>
            <person name="Shapiro H."/>
            <person name="Nishiyama T."/>
            <person name="Perroud P.-F."/>
            <person name="Lindquist E."/>
            <person name="Kamisugi Y."/>
            <person name="Tanahashi T."/>
            <person name="Sakakibara K."/>
            <person name="Fujita T."/>
            <person name="Oishi K."/>
            <person name="Shin-I T."/>
            <person name="Kuroki Y."/>
            <person name="Toyoda A."/>
            <person name="Suzuki Y."/>
            <person name="Hashimoto A."/>
            <person name="Yamaguchi K."/>
            <person name="Sugano A."/>
            <person name="Kohara Y."/>
            <person name="Fujiyama A."/>
            <person name="Anterola A."/>
            <person name="Aoki S."/>
            <person name="Ashton N."/>
            <person name="Barbazuk W.B."/>
            <person name="Barker E."/>
            <person name="Bennetzen J."/>
            <person name="Bezanilla M."/>
            <person name="Blankenship R."/>
            <person name="Cho S.H."/>
            <person name="Dutcher S."/>
            <person name="Estelle M."/>
            <person name="Fawcett J.A."/>
            <person name="Gundlach H."/>
            <person name="Hanada K."/>
            <person name="Heyl A."/>
            <person name="Hicks K.A."/>
            <person name="Hugh J."/>
            <person name="Lohr M."/>
            <person name="Mayer K."/>
            <person name="Melkozernov A."/>
            <person name="Murata T."/>
            <person name="Nelson D."/>
            <person name="Pils B."/>
            <person name="Prigge M."/>
            <person name="Reiss B."/>
            <person name="Renner T."/>
            <person name="Rombauts S."/>
            <person name="Rushton P."/>
            <person name="Sanderfoot A."/>
            <person name="Schween G."/>
            <person name="Shiu S.-H."/>
            <person name="Stueber K."/>
            <person name="Theodoulou F.L."/>
            <person name="Tu H."/>
            <person name="Van de Peer Y."/>
            <person name="Verrier P.J."/>
            <person name="Waters E."/>
            <person name="Wood A."/>
            <person name="Yang L."/>
            <person name="Cove D."/>
            <person name="Cuming A."/>
            <person name="Hasebe M."/>
            <person name="Lucas S."/>
            <person name="Mishler D.B."/>
            <person name="Reski R."/>
            <person name="Grigoriev I."/>
            <person name="Quatrano R.S."/>
            <person name="Boore J.L."/>
        </authorList>
    </citation>
    <scope>NUCLEOTIDE SEQUENCE [LARGE SCALE GENOMIC DNA]</scope>
    <source>
        <strain evidence="2 3">cv. Gransden 2004</strain>
    </source>
</reference>
<keyword evidence="3" id="KW-1185">Reference proteome</keyword>
<evidence type="ECO:0000313" key="3">
    <source>
        <dbReference type="Proteomes" id="UP000006727"/>
    </source>
</evidence>
<organism evidence="1">
    <name type="scientific">Physcomitrium patens</name>
    <name type="common">Spreading-leaved earth moss</name>
    <name type="synonym">Physcomitrella patens</name>
    <dbReference type="NCBI Taxonomy" id="3218"/>
    <lineage>
        <taxon>Eukaryota</taxon>
        <taxon>Viridiplantae</taxon>
        <taxon>Streptophyta</taxon>
        <taxon>Embryophyta</taxon>
        <taxon>Bryophyta</taxon>
        <taxon>Bryophytina</taxon>
        <taxon>Bryopsida</taxon>
        <taxon>Funariidae</taxon>
        <taxon>Funariales</taxon>
        <taxon>Funariaceae</taxon>
        <taxon>Physcomitrium</taxon>
    </lineage>
</organism>
<evidence type="ECO:0000313" key="1">
    <source>
        <dbReference type="EMBL" id="PNR26148.1"/>
    </source>
</evidence>
<accession>A0A2K1IA51</accession>
<dbReference type="Proteomes" id="UP000006727">
    <property type="component" value="Chromosome 27"/>
</dbReference>
<dbReference type="EnsemblPlants" id="Pp3c27_480V3.1">
    <property type="protein sequence ID" value="PAC:32952246.CDS.1"/>
    <property type="gene ID" value="Pp3c27_480"/>
</dbReference>
<name>A0A2K1IA51_PHYPA</name>
<dbReference type="Gramene" id="Pp3c27_480V3.2">
    <property type="protein sequence ID" value="PAC:32952247.CDS.1"/>
    <property type="gene ID" value="Pp3c27_480"/>
</dbReference>
<protein>
    <submittedName>
        <fullName evidence="1 2">Uncharacterized protein</fullName>
    </submittedName>
</protein>
<reference evidence="2" key="3">
    <citation type="submission" date="2020-12" db="UniProtKB">
        <authorList>
            <consortium name="EnsemblPlants"/>
        </authorList>
    </citation>
    <scope>IDENTIFICATION</scope>
</reference>
<dbReference type="EMBL" id="ABEU02000027">
    <property type="protein sequence ID" value="PNR26148.1"/>
    <property type="molecule type" value="Genomic_DNA"/>
</dbReference>
<dbReference type="AlphaFoldDB" id="A0A2K1IA51"/>
<dbReference type="Gramene" id="Pp3c27_480V3.1">
    <property type="protein sequence ID" value="PAC:32952246.CDS.1"/>
    <property type="gene ID" value="Pp3c27_480"/>
</dbReference>
<proteinExistence type="predicted"/>
<dbReference type="InParanoid" id="A0A2K1IA51"/>
<sequence>MGAIDNYRPRWGLEVAHETLMERDSSALPLIFRSCLLKGGRTWNWSQLIFVFVL</sequence>
<reference evidence="1 3" key="2">
    <citation type="journal article" date="2018" name="Plant J.">
        <title>The Physcomitrella patens chromosome-scale assembly reveals moss genome structure and evolution.</title>
        <authorList>
            <person name="Lang D."/>
            <person name="Ullrich K.K."/>
            <person name="Murat F."/>
            <person name="Fuchs J."/>
            <person name="Jenkins J."/>
            <person name="Haas F.B."/>
            <person name="Piednoel M."/>
            <person name="Gundlach H."/>
            <person name="Van Bel M."/>
            <person name="Meyberg R."/>
            <person name="Vives C."/>
            <person name="Morata J."/>
            <person name="Symeonidi A."/>
            <person name="Hiss M."/>
            <person name="Muchero W."/>
            <person name="Kamisugi Y."/>
            <person name="Saleh O."/>
            <person name="Blanc G."/>
            <person name="Decker E.L."/>
            <person name="van Gessel N."/>
            <person name="Grimwood J."/>
            <person name="Hayes R.D."/>
            <person name="Graham S.W."/>
            <person name="Gunter L.E."/>
            <person name="McDaniel S.F."/>
            <person name="Hoernstein S.N.W."/>
            <person name="Larsson A."/>
            <person name="Li F.W."/>
            <person name="Perroud P.F."/>
            <person name="Phillips J."/>
            <person name="Ranjan P."/>
            <person name="Rokshar D.S."/>
            <person name="Rothfels C.J."/>
            <person name="Schneider L."/>
            <person name="Shu S."/>
            <person name="Stevenson D.W."/>
            <person name="Thummler F."/>
            <person name="Tillich M."/>
            <person name="Villarreal Aguilar J.C."/>
            <person name="Widiez T."/>
            <person name="Wong G.K."/>
            <person name="Wymore A."/>
            <person name="Zhang Y."/>
            <person name="Zimmer A.D."/>
            <person name="Quatrano R.S."/>
            <person name="Mayer K.F.X."/>
            <person name="Goodstein D."/>
            <person name="Casacuberta J.M."/>
            <person name="Vandepoele K."/>
            <person name="Reski R."/>
            <person name="Cuming A.C."/>
            <person name="Tuskan G.A."/>
            <person name="Maumus F."/>
            <person name="Salse J."/>
            <person name="Schmutz J."/>
            <person name="Rensing S.A."/>
        </authorList>
    </citation>
    <scope>NUCLEOTIDE SEQUENCE [LARGE SCALE GENOMIC DNA]</scope>
    <source>
        <strain evidence="2 3">cv. Gransden 2004</strain>
    </source>
</reference>
<evidence type="ECO:0000313" key="2">
    <source>
        <dbReference type="EnsemblPlants" id="PAC:32952246.CDS.1"/>
    </source>
</evidence>
<gene>
    <name evidence="1" type="ORF">PHYPA_030722</name>
</gene>